<evidence type="ECO:0000313" key="5">
    <source>
        <dbReference type="Proteomes" id="UP001500037"/>
    </source>
</evidence>
<feature type="domain" description="Histidine kinase/HSP90-like ATPase" evidence="3">
    <location>
        <begin position="59"/>
        <end position="138"/>
    </location>
</feature>
<reference evidence="5" key="1">
    <citation type="journal article" date="2019" name="Int. J. Syst. Evol. Microbiol.">
        <title>The Global Catalogue of Microorganisms (GCM) 10K type strain sequencing project: providing services to taxonomists for standard genome sequencing and annotation.</title>
        <authorList>
            <consortium name="The Broad Institute Genomics Platform"/>
            <consortium name="The Broad Institute Genome Sequencing Center for Infectious Disease"/>
            <person name="Wu L."/>
            <person name="Ma J."/>
        </authorList>
    </citation>
    <scope>NUCLEOTIDE SEQUENCE [LARGE SCALE GENOMIC DNA]</scope>
    <source>
        <strain evidence="5">JCM 13004</strain>
    </source>
</reference>
<dbReference type="CDD" id="cd16936">
    <property type="entry name" value="HATPase_RsbW-like"/>
    <property type="match status" value="1"/>
</dbReference>
<dbReference type="Pfam" id="PF13581">
    <property type="entry name" value="HATPase_c_2"/>
    <property type="match status" value="1"/>
</dbReference>
<dbReference type="InterPro" id="IPR036890">
    <property type="entry name" value="HATPase_C_sf"/>
</dbReference>
<feature type="region of interest" description="Disordered" evidence="2">
    <location>
        <begin position="1"/>
        <end position="28"/>
    </location>
</feature>
<proteinExistence type="predicted"/>
<accession>A0ABP4GY35</accession>
<dbReference type="Proteomes" id="UP001500037">
    <property type="component" value="Unassembled WGS sequence"/>
</dbReference>
<dbReference type="Gene3D" id="3.30.565.10">
    <property type="entry name" value="Histidine kinase-like ATPase, C-terminal domain"/>
    <property type="match status" value="1"/>
</dbReference>
<evidence type="ECO:0000313" key="4">
    <source>
        <dbReference type="EMBL" id="GAA1243217.1"/>
    </source>
</evidence>
<evidence type="ECO:0000259" key="3">
    <source>
        <dbReference type="Pfam" id="PF13581"/>
    </source>
</evidence>
<dbReference type="PANTHER" id="PTHR35526">
    <property type="entry name" value="ANTI-SIGMA-F FACTOR RSBW-RELATED"/>
    <property type="match status" value="1"/>
</dbReference>
<keyword evidence="1" id="KW-0808">Transferase</keyword>
<gene>
    <name evidence="4" type="ORF">GCM10009665_37530</name>
</gene>
<dbReference type="InterPro" id="IPR003594">
    <property type="entry name" value="HATPase_dom"/>
</dbReference>
<name>A0ABP4GY35_9ACTN</name>
<evidence type="ECO:0000256" key="1">
    <source>
        <dbReference type="ARBA" id="ARBA00022527"/>
    </source>
</evidence>
<dbReference type="GO" id="GO:0005524">
    <property type="term" value="F:ATP binding"/>
    <property type="evidence" value="ECO:0007669"/>
    <property type="project" value="UniProtKB-KW"/>
</dbReference>
<keyword evidence="1" id="KW-0723">Serine/threonine-protein kinase</keyword>
<comment type="caution">
    <text evidence="4">The sequence shown here is derived from an EMBL/GenBank/DDBJ whole genome shotgun (WGS) entry which is preliminary data.</text>
</comment>
<keyword evidence="5" id="KW-1185">Reference proteome</keyword>
<dbReference type="RefSeq" id="WP_344442872.1">
    <property type="nucleotide sequence ID" value="NZ_BAAALF010000063.1"/>
</dbReference>
<keyword evidence="1" id="KW-0418">Kinase</keyword>
<feature type="region of interest" description="Disordered" evidence="2">
    <location>
        <begin position="150"/>
        <end position="171"/>
    </location>
</feature>
<dbReference type="InterPro" id="IPR050267">
    <property type="entry name" value="Anti-sigma-factor_SerPK"/>
</dbReference>
<sequence length="171" mass="18472">MRDGPPARWGDPTSSRDRTPDRRLGLGRETSGAVSRCRTFTWEVLVDWGWLPAFDEEHQAAADDVLLVVSELVANACLHAGGPTELSLHHLYRPREAVRVEVADLSPRLPVPRLAGRAAQLGQPGGHGLRIVAVVARRWGSLPTSTGKRVWAEVGAEGPGEQTPPDPGTAR</sequence>
<feature type="compositionally biased region" description="Pro residues" evidence="2">
    <location>
        <begin position="162"/>
        <end position="171"/>
    </location>
</feature>
<protein>
    <submittedName>
        <fullName evidence="4">ATP-binding protein</fullName>
    </submittedName>
</protein>
<keyword evidence="4" id="KW-0067">ATP-binding</keyword>
<evidence type="ECO:0000256" key="2">
    <source>
        <dbReference type="SAM" id="MobiDB-lite"/>
    </source>
</evidence>
<feature type="compositionally biased region" description="Basic and acidic residues" evidence="2">
    <location>
        <begin position="14"/>
        <end position="26"/>
    </location>
</feature>
<organism evidence="4 5">
    <name type="scientific">Kitasatospora nipponensis</name>
    <dbReference type="NCBI Taxonomy" id="258049"/>
    <lineage>
        <taxon>Bacteria</taxon>
        <taxon>Bacillati</taxon>
        <taxon>Actinomycetota</taxon>
        <taxon>Actinomycetes</taxon>
        <taxon>Kitasatosporales</taxon>
        <taxon>Streptomycetaceae</taxon>
        <taxon>Kitasatospora</taxon>
    </lineage>
</organism>
<keyword evidence="4" id="KW-0547">Nucleotide-binding</keyword>
<dbReference type="PANTHER" id="PTHR35526:SF3">
    <property type="entry name" value="ANTI-SIGMA-F FACTOR RSBW"/>
    <property type="match status" value="1"/>
</dbReference>
<dbReference type="EMBL" id="BAAALF010000063">
    <property type="protein sequence ID" value="GAA1243217.1"/>
    <property type="molecule type" value="Genomic_DNA"/>
</dbReference>